<dbReference type="Proteomes" id="UP000593564">
    <property type="component" value="Unassembled WGS sequence"/>
</dbReference>
<keyword evidence="2" id="KW-0812">Transmembrane</keyword>
<gene>
    <name evidence="3" type="ORF">HYC85_022940</name>
</gene>
<sequence length="146" mass="15870">MARNNAQGEKQHSGASTASTSASGSASAIIRVRSRPDPFLVVCRCFSIVTSAAAILCISVNILSAIRSFKDGSDIFDGIFRCYAVVIAMFVVVAETEWGFIIKFWKVLEYWAARGTLQIYNGSHFLCSCYVAPVYEDSASTYGPCL</sequence>
<dbReference type="AlphaFoldDB" id="A0A7J7GFG0"/>
<evidence type="ECO:0000313" key="3">
    <source>
        <dbReference type="EMBL" id="KAF5938681.1"/>
    </source>
</evidence>
<reference evidence="3 4" key="2">
    <citation type="submission" date="2020-07" db="EMBL/GenBank/DDBJ databases">
        <title>Genome assembly of wild tea tree DASZ reveals pedigree and selection history of tea varieties.</title>
        <authorList>
            <person name="Zhang W."/>
        </authorList>
    </citation>
    <scope>NUCLEOTIDE SEQUENCE [LARGE SCALE GENOMIC DNA]</scope>
    <source>
        <strain evidence="4">cv. G240</strain>
        <tissue evidence="3">Leaf</tissue>
    </source>
</reference>
<feature type="region of interest" description="Disordered" evidence="1">
    <location>
        <begin position="1"/>
        <end position="21"/>
    </location>
</feature>
<keyword evidence="2" id="KW-0472">Membrane</keyword>
<evidence type="ECO:0000256" key="2">
    <source>
        <dbReference type="SAM" id="Phobius"/>
    </source>
</evidence>
<dbReference type="EMBL" id="JACBKZ010000011">
    <property type="protein sequence ID" value="KAF5938681.1"/>
    <property type="molecule type" value="Genomic_DNA"/>
</dbReference>
<dbReference type="PANTHER" id="PTHR34965:SF1">
    <property type="entry name" value="OS07G0118300 PROTEIN"/>
    <property type="match status" value="1"/>
</dbReference>
<organism evidence="3 4">
    <name type="scientific">Camellia sinensis</name>
    <name type="common">Tea plant</name>
    <name type="synonym">Thea sinensis</name>
    <dbReference type="NCBI Taxonomy" id="4442"/>
    <lineage>
        <taxon>Eukaryota</taxon>
        <taxon>Viridiplantae</taxon>
        <taxon>Streptophyta</taxon>
        <taxon>Embryophyta</taxon>
        <taxon>Tracheophyta</taxon>
        <taxon>Spermatophyta</taxon>
        <taxon>Magnoliopsida</taxon>
        <taxon>eudicotyledons</taxon>
        <taxon>Gunneridae</taxon>
        <taxon>Pentapetalae</taxon>
        <taxon>asterids</taxon>
        <taxon>Ericales</taxon>
        <taxon>Theaceae</taxon>
        <taxon>Camellia</taxon>
    </lineage>
</organism>
<keyword evidence="4" id="KW-1185">Reference proteome</keyword>
<accession>A0A7J7GFG0</accession>
<feature type="transmembrane region" description="Helical" evidence="2">
    <location>
        <begin position="39"/>
        <end position="66"/>
    </location>
</feature>
<dbReference type="SMR" id="A0A7J7GFG0"/>
<proteinExistence type="predicted"/>
<protein>
    <submittedName>
        <fullName evidence="3">Uncharacterized protein</fullName>
    </submittedName>
</protein>
<dbReference type="PANTHER" id="PTHR34965">
    <property type="entry name" value="OS07G0118300 PROTEIN"/>
    <property type="match status" value="1"/>
</dbReference>
<reference evidence="4" key="1">
    <citation type="journal article" date="2020" name="Nat. Commun.">
        <title>Genome assembly of wild tea tree DASZ reveals pedigree and selection history of tea varieties.</title>
        <authorList>
            <person name="Zhang W."/>
            <person name="Zhang Y."/>
            <person name="Qiu H."/>
            <person name="Guo Y."/>
            <person name="Wan H."/>
            <person name="Zhang X."/>
            <person name="Scossa F."/>
            <person name="Alseekh S."/>
            <person name="Zhang Q."/>
            <person name="Wang P."/>
            <person name="Xu L."/>
            <person name="Schmidt M.H."/>
            <person name="Jia X."/>
            <person name="Li D."/>
            <person name="Zhu A."/>
            <person name="Guo F."/>
            <person name="Chen W."/>
            <person name="Ni D."/>
            <person name="Usadel B."/>
            <person name="Fernie A.R."/>
            <person name="Wen W."/>
        </authorList>
    </citation>
    <scope>NUCLEOTIDE SEQUENCE [LARGE SCALE GENOMIC DNA]</scope>
    <source>
        <strain evidence="4">cv. G240</strain>
    </source>
</reference>
<feature type="transmembrane region" description="Helical" evidence="2">
    <location>
        <begin position="78"/>
        <end position="96"/>
    </location>
</feature>
<evidence type="ECO:0000256" key="1">
    <source>
        <dbReference type="SAM" id="MobiDB-lite"/>
    </source>
</evidence>
<comment type="caution">
    <text evidence="3">The sequence shown here is derived from an EMBL/GenBank/DDBJ whole genome shotgun (WGS) entry which is preliminary data.</text>
</comment>
<keyword evidence="2" id="KW-1133">Transmembrane helix</keyword>
<evidence type="ECO:0000313" key="4">
    <source>
        <dbReference type="Proteomes" id="UP000593564"/>
    </source>
</evidence>
<name>A0A7J7GFG0_CAMSI</name>